<feature type="transmembrane region" description="Helical" evidence="2">
    <location>
        <begin position="187"/>
        <end position="207"/>
    </location>
</feature>
<keyword evidence="2" id="KW-1133">Transmembrane helix</keyword>
<protein>
    <submittedName>
        <fullName evidence="3">Uncharacterized protein</fullName>
    </submittedName>
</protein>
<proteinExistence type="predicted"/>
<evidence type="ECO:0000256" key="1">
    <source>
        <dbReference type="SAM" id="MobiDB-lite"/>
    </source>
</evidence>
<gene>
    <name evidence="3" type="ORF">MNBD_PLANCTO02-271</name>
</gene>
<feature type="region of interest" description="Disordered" evidence="1">
    <location>
        <begin position="130"/>
        <end position="168"/>
    </location>
</feature>
<feature type="compositionally biased region" description="Polar residues" evidence="1">
    <location>
        <begin position="159"/>
        <end position="168"/>
    </location>
</feature>
<dbReference type="AlphaFoldDB" id="A0A3B1E7U3"/>
<organism evidence="3">
    <name type="scientific">hydrothermal vent metagenome</name>
    <dbReference type="NCBI Taxonomy" id="652676"/>
    <lineage>
        <taxon>unclassified sequences</taxon>
        <taxon>metagenomes</taxon>
        <taxon>ecological metagenomes</taxon>
    </lineage>
</organism>
<sequence length="696" mass="78038">MRLTLRTLLAYLDDLLEPSETKEIGEKIKNSKEATDLIAHIQEVIRRRRLTAPDIDHPEAGLDSNTVAEYLNNVLSPEQIVDVEKVFLESDVHLAEVAATQQIMTLVLSEPIEPSQESLERMYALVPSANKQTTTESTSVKNGQPVSSLAGESSERIDQAQTTVTQPNSFEEGIPEYLKQTPLWRRLLPYGAAVGITLLWIALLIYGNPFLKPASDHIDSLPSPPNRQLAQKQPQNNRVIPPVVPQKNDISHQKKTPQKTIKQKPEKAHSKISLVPVIAQIPIPVLPVAPPQNQLMPVTPLQYTSNSGLLLRRDNKKDEWYVMPRRAMIHPGETIASPQPFASSIKVGDDLCQMTILGQTTLSSLPSTETTSWGVSLLEGRLLIQTEREKEAFPQEGITLRLASHQDYWQLKLTSPKTVCGIEIILPQPTGLEEKPSLNLYRAQLYVSSGSVQLTDSKGKTMNVASGFSIPLVKDFSVKMQPPENKKGKVNNTPLLFTLPEWLEFNKTNPSSTLRNYAILFEKKFDVDHSVALNVPPIVSNSRPRISELAVQCLALTRNVPAMVQALAQSEHEEARLAAIIGLRTWLGTTADTSQLLHKELEKYLIKDERDAVYRLLWGYSQDDATDEATANQLILWLSNKHVAIRELAFIYVQQLSGREFNYRPLGSTSQRNSAIRRWKSYVEKNEGLQQQKLKK</sequence>
<feature type="compositionally biased region" description="Polar residues" evidence="1">
    <location>
        <begin position="130"/>
        <end position="151"/>
    </location>
</feature>
<feature type="region of interest" description="Disordered" evidence="1">
    <location>
        <begin position="217"/>
        <end position="268"/>
    </location>
</feature>
<keyword evidence="2" id="KW-0472">Membrane</keyword>
<keyword evidence="2" id="KW-0812">Transmembrane</keyword>
<dbReference type="EMBL" id="UOGL01000398">
    <property type="protein sequence ID" value="VAX40077.1"/>
    <property type="molecule type" value="Genomic_DNA"/>
</dbReference>
<evidence type="ECO:0000256" key="2">
    <source>
        <dbReference type="SAM" id="Phobius"/>
    </source>
</evidence>
<accession>A0A3B1E7U3</accession>
<evidence type="ECO:0000313" key="3">
    <source>
        <dbReference type="EMBL" id="VAX40077.1"/>
    </source>
</evidence>
<reference evidence="3" key="1">
    <citation type="submission" date="2018-06" db="EMBL/GenBank/DDBJ databases">
        <authorList>
            <person name="Zhirakovskaya E."/>
        </authorList>
    </citation>
    <scope>NUCLEOTIDE SEQUENCE</scope>
</reference>
<feature type="compositionally biased region" description="Polar residues" evidence="1">
    <location>
        <begin position="226"/>
        <end position="238"/>
    </location>
</feature>
<name>A0A3B1E7U3_9ZZZZ</name>